<name>G8R8W7_OWEHD</name>
<evidence type="ECO:0000313" key="2">
    <source>
        <dbReference type="Proteomes" id="UP000005631"/>
    </source>
</evidence>
<dbReference type="EMBL" id="CP003156">
    <property type="protein sequence ID" value="AEV33575.1"/>
    <property type="molecule type" value="Genomic_DNA"/>
</dbReference>
<organism evidence="1 2">
    <name type="scientific">Owenweeksia hongkongensis (strain DSM 17368 / CIP 108786 / JCM 12287 / NRRL B-23963 / UST20020801)</name>
    <dbReference type="NCBI Taxonomy" id="926562"/>
    <lineage>
        <taxon>Bacteria</taxon>
        <taxon>Pseudomonadati</taxon>
        <taxon>Bacteroidota</taxon>
        <taxon>Flavobacteriia</taxon>
        <taxon>Flavobacteriales</taxon>
        <taxon>Owenweeksiaceae</taxon>
        <taxon>Owenweeksia</taxon>
    </lineage>
</organism>
<keyword evidence="2" id="KW-1185">Reference proteome</keyword>
<dbReference type="KEGG" id="oho:Oweho_2607"/>
<accession>G8R8W7</accession>
<evidence type="ECO:0000313" key="1">
    <source>
        <dbReference type="EMBL" id="AEV33575.1"/>
    </source>
</evidence>
<reference evidence="1 2" key="1">
    <citation type="journal article" date="2012" name="Stand. Genomic Sci.">
        <title>Genome sequence of the orange-pigmented seawater bacterium Owenweeksia hongkongensis type strain (UST20020801(T)).</title>
        <authorList>
            <person name="Riedel T."/>
            <person name="Held B."/>
            <person name="Nolan M."/>
            <person name="Lucas S."/>
            <person name="Lapidus A."/>
            <person name="Tice H."/>
            <person name="Del Rio T.G."/>
            <person name="Cheng J.F."/>
            <person name="Han C."/>
            <person name="Tapia R."/>
            <person name="Goodwin L.A."/>
            <person name="Pitluck S."/>
            <person name="Liolios K."/>
            <person name="Mavromatis K."/>
            <person name="Pagani I."/>
            <person name="Ivanova N."/>
            <person name="Mikhailova N."/>
            <person name="Pati A."/>
            <person name="Chen A."/>
            <person name="Palaniappan K."/>
            <person name="Rohde M."/>
            <person name="Tindall B.J."/>
            <person name="Detter J.C."/>
            <person name="Goker M."/>
            <person name="Woyke T."/>
            <person name="Bristow J."/>
            <person name="Eisen J.A."/>
            <person name="Markowitz V."/>
            <person name="Hugenholtz P."/>
            <person name="Klenk H.P."/>
            <person name="Kyrpides N.C."/>
        </authorList>
    </citation>
    <scope>NUCLEOTIDE SEQUENCE</scope>
    <source>
        <strain evidence="2">DSM 17368 / JCM 12287 / NRRL B-23963</strain>
    </source>
</reference>
<protein>
    <submittedName>
        <fullName evidence="1">Uncharacterized protein</fullName>
    </submittedName>
</protein>
<dbReference type="HOGENOM" id="CLU_1376967_0_0_10"/>
<gene>
    <name evidence="1" type="ordered locus">Oweho_2607</name>
</gene>
<sequence>MTFITNVLFGQISINDIEQADLLMNGFQNHTDSVSQLKQGAKVYYISDSLFKGIMLTLQNGNKIEIDLRYNDSYGGYAEIGADFENYVLVKHRGSGSGNSEKLQVINKETGEDKWLGNYPFYLDLKNEIGVYEAYKDSTSQIVVHDFSTDKTEAYPTPNTKCVCCDCFEVVRFEMESFTMRFIGLDGKTTEIKVKRQK</sequence>
<proteinExistence type="predicted"/>
<dbReference type="STRING" id="926562.Oweho_2607"/>
<dbReference type="AlphaFoldDB" id="G8R8W7"/>
<dbReference type="Proteomes" id="UP000005631">
    <property type="component" value="Chromosome"/>
</dbReference>